<dbReference type="OrthoDB" id="1429414at2759"/>
<sequence>MVWVRIARLSIWYYHERAMMRIASAIGKPIKIDLATKSAERGKFARACVQVNLGLPVVQKIIVDGYEYDVEYECLQLLCEKCNCFGHTAVTCKGEAVDVKSGDETRSDGAVWKATDLSGQRLGNQMEKYFEFGNNPNLSASVTDYVEKDEVTLHGKEAKNGHVMEEEGWTKVIAKGKEKLVFSKVAQNGSLEKKHLVSTKKIGLSSGKGPVIKKEEKALMGHGTTTFTPIIKNGHKRLRPASLQSSPVPLSNDGGVGQQQWISPSTSPNAMGSAPEQISIFFPGILEGLLTNWPEFTAKMRVLDAVDQCISLEIQMGAFSSFCSVVYANPHVHWRMRLWNDLIRNEVRGGSFYNARSEKFAETLAECNLFDMGAIGRNFTWFQKVKGGLQVAKKLDRAVINQEWRLLFPEAYNEVLARLHSDHCPLLIRCKKEGTAKKAWSKGAPDVIKSLLEVQKDALNFNKEIFGNVFIKKRELERQLNDIQVSLERWEDPEQQIKEQGEKGTRFMNCFLKMALGLLRATVLESETNSFFQKLFSTREAVNLDAMGKFPCPSLSREACQKLVEPVALEEVKRAVFGMNSFKASGSDGFQALFYKEFWESLSSDVWGLVKKAFAGENISVAVFDTFIVLIPKVEAPSYLKYFRSISLCNVIYKIITKVLVNRFCPFLSEIIGLFQGGFIPGRGTTENIIIAQEIMHFMRKTKSKKGSMAFKIDLDKAYDRVDWRFLETSLIKVGFPVATINLIMTCVTLSFLSILWNATKTQVTEVMKTLDMFTQASGLKVNIHKSKAQCSKNVSVRRKEVLSGISSIQFCQDLGRYLGVNNGHDRASRKMAQEVIDKIQRKLASWKGCLLNKAGRLCLVNAVMASIPVYNMQVSLLPKYACDKIDSLMRQFLWKGQANGRMGEGCRWSSGTLL</sequence>
<keyword evidence="1" id="KW-1133">Transmembrane helix</keyword>
<dbReference type="SUPFAM" id="SSF56672">
    <property type="entry name" value="DNA/RNA polymerases"/>
    <property type="match status" value="1"/>
</dbReference>
<organism evidence="3 4">
    <name type="scientific">Arachis duranensis</name>
    <name type="common">Wild peanut</name>
    <dbReference type="NCBI Taxonomy" id="130453"/>
    <lineage>
        <taxon>Eukaryota</taxon>
        <taxon>Viridiplantae</taxon>
        <taxon>Streptophyta</taxon>
        <taxon>Embryophyta</taxon>
        <taxon>Tracheophyta</taxon>
        <taxon>Spermatophyta</taxon>
        <taxon>Magnoliopsida</taxon>
        <taxon>eudicotyledons</taxon>
        <taxon>Gunneridae</taxon>
        <taxon>Pentapetalae</taxon>
        <taxon>rosids</taxon>
        <taxon>fabids</taxon>
        <taxon>Fabales</taxon>
        <taxon>Fabaceae</taxon>
        <taxon>Papilionoideae</taxon>
        <taxon>50 kb inversion clade</taxon>
        <taxon>dalbergioids sensu lato</taxon>
        <taxon>Dalbergieae</taxon>
        <taxon>Pterocarpus clade</taxon>
        <taxon>Arachis</taxon>
    </lineage>
</organism>
<gene>
    <name evidence="4" type="primary">LOC107465577</name>
</gene>
<dbReference type="InterPro" id="IPR000477">
    <property type="entry name" value="RT_dom"/>
</dbReference>
<evidence type="ECO:0000313" key="4">
    <source>
        <dbReference type="RefSeq" id="XP_015940042.1"/>
    </source>
</evidence>
<keyword evidence="1" id="KW-0812">Transmembrane</keyword>
<dbReference type="PANTHER" id="PTHR31635:SF196">
    <property type="entry name" value="REVERSE TRANSCRIPTASE DOMAIN-CONTAINING PROTEIN-RELATED"/>
    <property type="match status" value="1"/>
</dbReference>
<dbReference type="PANTHER" id="PTHR31635">
    <property type="entry name" value="REVERSE TRANSCRIPTASE DOMAIN-CONTAINING PROTEIN-RELATED"/>
    <property type="match status" value="1"/>
</dbReference>
<dbReference type="RefSeq" id="XP_015940042.1">
    <property type="nucleotide sequence ID" value="XM_016084556.1"/>
</dbReference>
<feature type="transmembrane region" description="Helical" evidence="1">
    <location>
        <begin position="734"/>
        <end position="759"/>
    </location>
</feature>
<protein>
    <submittedName>
        <fullName evidence="4">Uncharacterized protein LOC107465577</fullName>
    </submittedName>
</protein>
<evidence type="ECO:0000259" key="2">
    <source>
        <dbReference type="Pfam" id="PF00078"/>
    </source>
</evidence>
<feature type="domain" description="Reverse transcriptase" evidence="2">
    <location>
        <begin position="633"/>
        <end position="742"/>
    </location>
</feature>
<keyword evidence="3" id="KW-1185">Reference proteome</keyword>
<evidence type="ECO:0000313" key="3">
    <source>
        <dbReference type="Proteomes" id="UP000515211"/>
    </source>
</evidence>
<keyword evidence="1" id="KW-0472">Membrane</keyword>
<reference evidence="4" key="2">
    <citation type="submission" date="2025-08" db="UniProtKB">
        <authorList>
            <consortium name="RefSeq"/>
        </authorList>
    </citation>
    <scope>IDENTIFICATION</scope>
    <source>
        <tissue evidence="4">Whole plant</tissue>
    </source>
</reference>
<dbReference type="CDD" id="cd01650">
    <property type="entry name" value="RT_nLTR_like"/>
    <property type="match status" value="1"/>
</dbReference>
<evidence type="ECO:0000256" key="1">
    <source>
        <dbReference type="SAM" id="Phobius"/>
    </source>
</evidence>
<dbReference type="InterPro" id="IPR036691">
    <property type="entry name" value="Endo/exonu/phosph_ase_sf"/>
</dbReference>
<dbReference type="SUPFAM" id="SSF56219">
    <property type="entry name" value="DNase I-like"/>
    <property type="match status" value="1"/>
</dbReference>
<dbReference type="Proteomes" id="UP000515211">
    <property type="component" value="Chromosome 9"/>
</dbReference>
<dbReference type="GeneID" id="107465577"/>
<dbReference type="AlphaFoldDB" id="A0A6P4C1Q4"/>
<dbReference type="Gene3D" id="3.60.10.10">
    <property type="entry name" value="Endonuclease/exonuclease/phosphatase"/>
    <property type="match status" value="1"/>
</dbReference>
<accession>A0A6P4C1Q4</accession>
<dbReference type="KEGG" id="adu:107465577"/>
<reference evidence="3" key="1">
    <citation type="journal article" date="2016" name="Nat. Genet.">
        <title>The genome sequences of Arachis duranensis and Arachis ipaensis, the diploid ancestors of cultivated peanut.</title>
        <authorList>
            <person name="Bertioli D.J."/>
            <person name="Cannon S.B."/>
            <person name="Froenicke L."/>
            <person name="Huang G."/>
            <person name="Farmer A.D."/>
            <person name="Cannon E.K."/>
            <person name="Liu X."/>
            <person name="Gao D."/>
            <person name="Clevenger J."/>
            <person name="Dash S."/>
            <person name="Ren L."/>
            <person name="Moretzsohn M.C."/>
            <person name="Shirasawa K."/>
            <person name="Huang W."/>
            <person name="Vidigal B."/>
            <person name="Abernathy B."/>
            <person name="Chu Y."/>
            <person name="Niederhuth C.E."/>
            <person name="Umale P."/>
            <person name="Araujo A.C."/>
            <person name="Kozik A."/>
            <person name="Kim K.D."/>
            <person name="Burow M.D."/>
            <person name="Varshney R.K."/>
            <person name="Wang X."/>
            <person name="Zhang X."/>
            <person name="Barkley N."/>
            <person name="Guimaraes P.M."/>
            <person name="Isobe S."/>
            <person name="Guo B."/>
            <person name="Liao B."/>
            <person name="Stalker H.T."/>
            <person name="Schmitz R.J."/>
            <person name="Scheffler B.E."/>
            <person name="Leal-Bertioli S.C."/>
            <person name="Xun X."/>
            <person name="Jackson S.A."/>
            <person name="Michelmore R."/>
            <person name="Ozias-Akins P."/>
        </authorList>
    </citation>
    <scope>NUCLEOTIDE SEQUENCE [LARGE SCALE GENOMIC DNA]</scope>
    <source>
        <strain evidence="3">cv. V14167</strain>
    </source>
</reference>
<dbReference type="Pfam" id="PF00078">
    <property type="entry name" value="RVT_1"/>
    <property type="match status" value="1"/>
</dbReference>
<dbReference type="InterPro" id="IPR043502">
    <property type="entry name" value="DNA/RNA_pol_sf"/>
</dbReference>
<proteinExistence type="predicted"/>
<name>A0A6P4C1Q4_ARADU</name>